<keyword evidence="8" id="KW-0645">Protease</keyword>
<evidence type="ECO:0000256" key="5">
    <source>
        <dbReference type="SAM" id="MobiDB-lite"/>
    </source>
</evidence>
<evidence type="ECO:0000256" key="3">
    <source>
        <dbReference type="ARBA" id="ARBA00022927"/>
    </source>
</evidence>
<dbReference type="InterPro" id="IPR039682">
    <property type="entry name" value="Sec8/EXOC4"/>
</dbReference>
<dbReference type="GO" id="GO:0000145">
    <property type="term" value="C:exocyst"/>
    <property type="evidence" value="ECO:0007669"/>
    <property type="project" value="UniProtKB-UniRule"/>
</dbReference>
<protein>
    <recommendedName>
        <fullName evidence="4">Exocyst complex component Sec8</fullName>
    </recommendedName>
</protein>
<feature type="compositionally biased region" description="Pro residues" evidence="5">
    <location>
        <begin position="163"/>
        <end position="177"/>
    </location>
</feature>
<keyword evidence="1 4" id="KW-0813">Transport</keyword>
<comment type="similarity">
    <text evidence="4">Belongs to the SEC8 family.</text>
</comment>
<proteinExistence type="inferred from homology"/>
<dbReference type="EMBL" id="CP119878">
    <property type="protein sequence ID" value="WFD34462.1"/>
    <property type="molecule type" value="Genomic_DNA"/>
</dbReference>
<dbReference type="GO" id="GO:0006612">
    <property type="term" value="P:protein targeting to membrane"/>
    <property type="evidence" value="ECO:0007669"/>
    <property type="project" value="UniProtKB-UniRule"/>
</dbReference>
<evidence type="ECO:0000259" key="7">
    <source>
        <dbReference type="Pfam" id="PF20652"/>
    </source>
</evidence>
<dbReference type="Pfam" id="PF20652">
    <property type="entry name" value="Sec8_C"/>
    <property type="match status" value="1"/>
</dbReference>
<dbReference type="GO" id="GO:0004177">
    <property type="term" value="F:aminopeptidase activity"/>
    <property type="evidence" value="ECO:0007669"/>
    <property type="project" value="UniProtKB-KW"/>
</dbReference>
<dbReference type="GO" id="GO:0015031">
    <property type="term" value="P:protein transport"/>
    <property type="evidence" value="ECO:0007669"/>
    <property type="project" value="UniProtKB-KW"/>
</dbReference>
<feature type="compositionally biased region" description="Basic residues" evidence="5">
    <location>
        <begin position="1"/>
        <end position="14"/>
    </location>
</feature>
<dbReference type="GO" id="GO:0006893">
    <property type="term" value="P:Golgi to plasma membrane transport"/>
    <property type="evidence" value="ECO:0007669"/>
    <property type="project" value="TreeGrafter"/>
</dbReference>
<keyword evidence="8" id="KW-0378">Hydrolase</keyword>
<dbReference type="Proteomes" id="UP001219933">
    <property type="component" value="Chromosome 2"/>
</dbReference>
<comment type="function">
    <text evidence="4">Component of the exocyst complex involved in the docking of exocytic vesicles with fusion sites on the plasma membrane.</text>
</comment>
<keyword evidence="8" id="KW-0031">Aminopeptidase</keyword>
<sequence>MLKRPGGSKKLRAQIRHENQNLGAGAGITTGPIEVPGHNTLPHSGRIDVPRDASPYASAQPGRTVGEVHQPPPVHAMPVAPAAPAALAAPATQPMHPSIPNPSTPQIMLHAPEESPSPVDPVVPPVRPARTARAPGHVAPPDVDAPLRGVRDRLRRGSTPSLAPAPSPAPLSSPSPAPSTLSLAAADGPSAPPGQLSLELPPTPVKPFMPDGPATPAAPFGSLTHEREPAALGSVLSALSAAGRKHQTERIVRGANRARRAQRVVMDPRPSEPLNSYVTPADEPRFRQLNAVLRKVRGEWGFIAEDGFSAIDLALALRPGGSLRAHLGPFSELQALIEHSMQGTLDDHYESFASAITLNHSVINVLGDVQGSISGARQKLRGARDALGARRTDLVQMWQRLESVKEALGVLAVLERLRGVPDELESLMSAKRFLAATQLLMRSLRLIQRDDMAEIGATADLRSYLRSQEHILLEILLEELHNHIYLKSYYCDVRWQSYKEGQSMLPDVSFGVAHETQLPDMPTKLGGFLAALQNRAPDADLSESIDGDSPESDSFLYVEMLLESLGRLGKLDYALEVIGQRLPHEIHQLVDATVDEVDARHDARSAVPVKAEALFLASSSLSSLYASGVPHRSLALAAASDSQSEYAALQRDMETLRDLFWTLFSKLDAVLQCWRVVCEVANDIAARSELRGKPMRVFESGTAALARVWQPIQHEISALLHDYVSEETQMSSASAHTVPAVVDVLRVKKYERDRSAPIFFMDTQRDSVDVKHAEETVTSALRTFVPGLVGTDSSATERVSLVPLAPADDASPGGHRLLVRPLVFTVSVLFQPTFAFVQRVEHVLPLDAGAPRGFGAFLDEFVRDVFLPVLEERVHDLVTRGIGSPDAFAADPSTRSKVSRPLAKSAASMVALVDSLFAMLLSAPFHKESYARLVVLTLVEYYRLCNERFKTLVATDDGYLAASLWAQRQELASALATKDSKKEAALLLEYAVQSPLRRTDLITSRKRQLALGTLHHSLHWFIERIDQLTVKVNGRDAPDRAGSASSTPTAATHNTLELPLEPQLAQRYAQVPNMYRQLARTLLGTMRTELRTKTIFYIGLAIREGSYVVDAVSLDPDPFIIDLNAELAACHEAYRETVLSHHHSYLFDGLDALMDELLVDAILHVHAANRHGVTKMMRNILSLQQNLKNIVAAPLAVNLERSKRVWELVAKDPATWVRTPDASLPAEHHIAILRLAHGVAPDCDASDMDVPVPRLAHAGTVRAAARTEYTAHLQLLRSALGK</sequence>
<dbReference type="PANTHER" id="PTHR14146:SF0">
    <property type="entry name" value="EXOCYST COMPLEX COMPONENT 4"/>
    <property type="match status" value="1"/>
</dbReference>
<keyword evidence="9" id="KW-1185">Reference proteome</keyword>
<dbReference type="GO" id="GO:0090522">
    <property type="term" value="P:vesicle tethering involved in exocytosis"/>
    <property type="evidence" value="ECO:0007669"/>
    <property type="project" value="UniProtKB-UniRule"/>
</dbReference>
<dbReference type="InterPro" id="IPR048630">
    <property type="entry name" value="Sec8_M"/>
</dbReference>
<feature type="region of interest" description="Disordered" evidence="5">
    <location>
        <begin position="1"/>
        <end position="222"/>
    </location>
</feature>
<evidence type="ECO:0000256" key="1">
    <source>
        <dbReference type="ARBA" id="ARBA00022448"/>
    </source>
</evidence>
<evidence type="ECO:0000313" key="8">
    <source>
        <dbReference type="EMBL" id="WFD34462.1"/>
    </source>
</evidence>
<evidence type="ECO:0000259" key="6">
    <source>
        <dbReference type="Pfam" id="PF04048"/>
    </source>
</evidence>
<reference evidence="8" key="1">
    <citation type="submission" date="2023-03" db="EMBL/GenBank/DDBJ databases">
        <title>Mating type loci evolution in Malassezia.</title>
        <authorList>
            <person name="Coelho M.A."/>
        </authorList>
    </citation>
    <scope>NUCLEOTIDE SEQUENCE</scope>
    <source>
        <strain evidence="8">CBS 11721</strain>
    </source>
</reference>
<feature type="domain" description="Exocyst complex component Sec8 N-terminal" evidence="6">
    <location>
        <begin position="288"/>
        <end position="426"/>
    </location>
</feature>
<evidence type="ECO:0000313" key="9">
    <source>
        <dbReference type="Proteomes" id="UP001219933"/>
    </source>
</evidence>
<name>A0AAF0EXD6_9BASI</name>
<feature type="compositionally biased region" description="Pro residues" evidence="5">
    <location>
        <begin position="118"/>
        <end position="127"/>
    </location>
</feature>
<evidence type="ECO:0000256" key="2">
    <source>
        <dbReference type="ARBA" id="ARBA00022483"/>
    </source>
</evidence>
<dbReference type="PANTHER" id="PTHR14146">
    <property type="entry name" value="EXOCYST COMPLEX COMPONENT 4"/>
    <property type="match status" value="1"/>
</dbReference>
<feature type="domain" description="Exocyst complex component Sec8 middle helical bundle" evidence="7">
    <location>
        <begin position="550"/>
        <end position="833"/>
    </location>
</feature>
<keyword evidence="3 4" id="KW-0653">Protein transport</keyword>
<accession>A0AAF0EXD6</accession>
<organism evidence="8 9">
    <name type="scientific">Malassezia cuniculi</name>
    <dbReference type="NCBI Taxonomy" id="948313"/>
    <lineage>
        <taxon>Eukaryota</taxon>
        <taxon>Fungi</taxon>
        <taxon>Dikarya</taxon>
        <taxon>Basidiomycota</taxon>
        <taxon>Ustilaginomycotina</taxon>
        <taxon>Malasseziomycetes</taxon>
        <taxon>Malasseziales</taxon>
        <taxon>Malasseziaceae</taxon>
        <taxon>Malassezia</taxon>
    </lineage>
</organism>
<dbReference type="Pfam" id="PF04048">
    <property type="entry name" value="Sec8_N"/>
    <property type="match status" value="1"/>
</dbReference>
<dbReference type="GO" id="GO:0006904">
    <property type="term" value="P:vesicle docking involved in exocytosis"/>
    <property type="evidence" value="ECO:0007669"/>
    <property type="project" value="InterPro"/>
</dbReference>
<evidence type="ECO:0000256" key="4">
    <source>
        <dbReference type="RuleBase" id="RU367079"/>
    </source>
</evidence>
<dbReference type="InterPro" id="IPR007191">
    <property type="entry name" value="Sec8_exocyst_N"/>
</dbReference>
<feature type="compositionally biased region" description="Low complexity" evidence="5">
    <location>
        <begin position="76"/>
        <end position="91"/>
    </location>
</feature>
<gene>
    <name evidence="8" type="primary">SEC8</name>
    <name evidence="8" type="ORF">MCUN1_001303</name>
</gene>
<keyword evidence="2 4" id="KW-0268">Exocytosis</keyword>